<proteinExistence type="predicted"/>
<name>A0ACB7XVP3_9ERIC</name>
<keyword evidence="2" id="KW-1185">Reference proteome</keyword>
<evidence type="ECO:0000313" key="2">
    <source>
        <dbReference type="Proteomes" id="UP000828048"/>
    </source>
</evidence>
<dbReference type="Proteomes" id="UP000828048">
    <property type="component" value="Chromosome 1"/>
</dbReference>
<reference evidence="1 2" key="1">
    <citation type="journal article" date="2021" name="Hortic Res">
        <title>High-quality reference genome and annotation aids understanding of berry development for evergreen blueberry (Vaccinium darrowii).</title>
        <authorList>
            <person name="Yu J."/>
            <person name="Hulse-Kemp A.M."/>
            <person name="Babiker E."/>
            <person name="Staton M."/>
        </authorList>
    </citation>
    <scope>NUCLEOTIDE SEQUENCE [LARGE SCALE GENOMIC DNA]</scope>
    <source>
        <strain evidence="2">cv. NJ 8807/NJ 8810</strain>
        <tissue evidence="1">Young leaf</tissue>
    </source>
</reference>
<comment type="caution">
    <text evidence="1">The sequence shown here is derived from an EMBL/GenBank/DDBJ whole genome shotgun (WGS) entry which is preliminary data.</text>
</comment>
<evidence type="ECO:0000313" key="1">
    <source>
        <dbReference type="EMBL" id="KAH7844868.1"/>
    </source>
</evidence>
<gene>
    <name evidence="1" type="ORF">Vadar_032496</name>
</gene>
<organism evidence="1 2">
    <name type="scientific">Vaccinium darrowii</name>
    <dbReference type="NCBI Taxonomy" id="229202"/>
    <lineage>
        <taxon>Eukaryota</taxon>
        <taxon>Viridiplantae</taxon>
        <taxon>Streptophyta</taxon>
        <taxon>Embryophyta</taxon>
        <taxon>Tracheophyta</taxon>
        <taxon>Spermatophyta</taxon>
        <taxon>Magnoliopsida</taxon>
        <taxon>eudicotyledons</taxon>
        <taxon>Gunneridae</taxon>
        <taxon>Pentapetalae</taxon>
        <taxon>asterids</taxon>
        <taxon>Ericales</taxon>
        <taxon>Ericaceae</taxon>
        <taxon>Vaccinioideae</taxon>
        <taxon>Vaccinieae</taxon>
        <taxon>Vaccinium</taxon>
    </lineage>
</organism>
<sequence length="169" mass="18627">MMFKIGPAGYAYGETDWDEKDRNGIAQIFISHGDRIHSLQFQFVENGSLVLSDKHGHLGYSPSAPKFSAVKLNYPSELITGISGYSGIRDRERVVTSIIFTTNNAAYGPFGCGTRDDIAFDYQMGGHNKFCGFHGTASNYLNSIGVDMEPMTTLSNVNDLNEKVNDIKI</sequence>
<accession>A0ACB7XVP3</accession>
<protein>
    <submittedName>
        <fullName evidence="1">Uncharacterized protein</fullName>
    </submittedName>
</protein>
<dbReference type="EMBL" id="CM037151">
    <property type="protein sequence ID" value="KAH7844868.1"/>
    <property type="molecule type" value="Genomic_DNA"/>
</dbReference>